<sequence>MSEDKKFYSASSLAKRLGVEYSDLVRALLLSQYVMRGADRKLVLTDEGIAAGAKMGSSDKYGPFIQWPEGLNVDVELKTPTQNTKSVPQTSNNRNANTKNISSRTLAKRLNLDANYLNDIACVLGWASKASKVNGYLSTNLGLKEGISHGYSSKYNMAYLLFPHNILTYDKFNNCVEIFKHLELNNIGLYTGTVECVQTMAVDGHIVNSIYHCIIDNWLLFHGITHIINSRNPFPNTDFFLPELGLSIKFNMDESTESIPIVDETNGRMITFNPNNIIHIEEVMNKASFTLRI</sequence>
<reference evidence="1 2" key="1">
    <citation type="journal article" date="2018" name="Syst. Appl. Microbiol.">
        <title>Photobacterium carnosum sp. nov., isolated from spoiled modified atmosphere packaged poultry meat.</title>
        <authorList>
            <person name="Hilgarth M."/>
            <person name="Fuertes S."/>
            <person name="Ehrmann M."/>
            <person name="Vogel R.F."/>
        </authorList>
    </citation>
    <scope>NUCLEOTIDE SEQUENCE [LARGE SCALE GENOMIC DNA]</scope>
    <source>
        <strain evidence="1 2">TMW 2.2021</strain>
    </source>
</reference>
<organism evidence="1 2">
    <name type="scientific">Photobacterium carnosum</name>
    <dbReference type="NCBI Taxonomy" id="2023717"/>
    <lineage>
        <taxon>Bacteria</taxon>
        <taxon>Pseudomonadati</taxon>
        <taxon>Pseudomonadota</taxon>
        <taxon>Gammaproteobacteria</taxon>
        <taxon>Vibrionales</taxon>
        <taxon>Vibrionaceae</taxon>
        <taxon>Photobacterium</taxon>
    </lineage>
</organism>
<accession>A0A2N4UW68</accession>
<proteinExistence type="predicted"/>
<dbReference type="AlphaFoldDB" id="A0A2N4UW68"/>
<dbReference type="EMBL" id="NPIB01000002">
    <property type="protein sequence ID" value="PLC59257.1"/>
    <property type="molecule type" value="Genomic_DNA"/>
</dbReference>
<dbReference type="Proteomes" id="UP000234420">
    <property type="component" value="Unassembled WGS sequence"/>
</dbReference>
<gene>
    <name evidence="1" type="ORF">CIK00_03040</name>
</gene>
<evidence type="ECO:0000313" key="2">
    <source>
        <dbReference type="Proteomes" id="UP000234420"/>
    </source>
</evidence>
<comment type="caution">
    <text evidence="1">The sequence shown here is derived from an EMBL/GenBank/DDBJ whole genome shotgun (WGS) entry which is preliminary data.</text>
</comment>
<dbReference type="RefSeq" id="WP_101767460.1">
    <property type="nucleotide sequence ID" value="NZ_BPPU01000003.1"/>
</dbReference>
<keyword evidence="2" id="KW-1185">Reference proteome</keyword>
<name>A0A2N4UW68_9GAMM</name>
<evidence type="ECO:0000313" key="1">
    <source>
        <dbReference type="EMBL" id="PLC59257.1"/>
    </source>
</evidence>
<dbReference type="GeneID" id="69965900"/>
<protein>
    <submittedName>
        <fullName evidence="1">Uncharacterized protein</fullName>
    </submittedName>
</protein>